<dbReference type="EMBL" id="VMRG01000003">
    <property type="protein sequence ID" value="KAA6230515.1"/>
    <property type="molecule type" value="Genomic_DNA"/>
</dbReference>
<reference evidence="1" key="1">
    <citation type="submission" date="2019-07" db="EMBL/GenBank/DDBJ databases">
        <title>Draft genome Sequence of Chlorobium phaeovibrioides sp. strain PhvTcv-s14, from the Phylum Chlorobi.</title>
        <authorList>
            <person name="Babenko V."/>
            <person name="Boldyreva D."/>
            <person name="Kanygina A."/>
            <person name="Selezneva O."/>
            <person name="Akopiyan T."/>
            <person name="Lunina O."/>
        </authorList>
    </citation>
    <scope>NUCLEOTIDE SEQUENCE [LARGE SCALE GENOMIC DNA]</scope>
    <source>
        <strain evidence="1">GrTcv12</strain>
        <plasmid evidence="1">pl1</plasmid>
    </source>
</reference>
<gene>
    <name evidence="1" type="ORF">FP507_10890</name>
</gene>
<keyword evidence="1" id="KW-0614">Plasmid</keyword>
<protein>
    <submittedName>
        <fullName evidence="1">Uncharacterized protein</fullName>
    </submittedName>
</protein>
<name>A0A5M8I8E1_CHLPH</name>
<sequence>MYLEYNDNQVNELKIIENNFKQERNFKELIPFIDKKIKRYDCIAIREKYIPLKAYCLARLGLLAEAEEVLAQLKDIWYGLNEDEAYRAITLVSFFISNNGCKLNSLQINTMKNWLQDPDASKQVINIIFDYKDFVGDIKPFDHSRLNIKQTKFSESLIECIFGSMQRDEETKIYYNKESNNVQLMTEGYLSNLITANHSYENQLLSDKIRGSAEQDNVIKGLHYLVPRLLLKNFLDIFKENASGYEALLSFIPLCEDKIMNAYSGYIKCIDDLVFSEVVAEDVYKVLGNWQESKRVDVDIIKSVLKKTKNQIAINYLEEVNLY</sequence>
<proteinExistence type="predicted"/>
<geneLocation type="plasmid" evidence="1">
    <name>pl1</name>
</geneLocation>
<organism evidence="1">
    <name type="scientific">Chlorobium phaeovibrioides</name>
    <dbReference type="NCBI Taxonomy" id="1094"/>
    <lineage>
        <taxon>Bacteria</taxon>
        <taxon>Pseudomonadati</taxon>
        <taxon>Chlorobiota</taxon>
        <taxon>Chlorobiia</taxon>
        <taxon>Chlorobiales</taxon>
        <taxon>Chlorobiaceae</taxon>
        <taxon>Chlorobium/Pelodictyon group</taxon>
        <taxon>Chlorobium</taxon>
    </lineage>
</organism>
<accession>A0A5M8I8E1</accession>
<dbReference type="Proteomes" id="UP000327458">
    <property type="component" value="Plasmid pl1"/>
</dbReference>
<dbReference type="AlphaFoldDB" id="A0A5M8I8E1"/>
<dbReference type="RefSeq" id="WP_151418967.1">
    <property type="nucleotide sequence ID" value="NZ_CM018433.1"/>
</dbReference>
<comment type="caution">
    <text evidence="1">The sequence shown here is derived from an EMBL/GenBank/DDBJ whole genome shotgun (WGS) entry which is preliminary data.</text>
</comment>
<evidence type="ECO:0000313" key="1">
    <source>
        <dbReference type="EMBL" id="KAA6230515.1"/>
    </source>
</evidence>